<dbReference type="OrthoDB" id="9806925at2"/>
<dbReference type="Pfam" id="PF01256">
    <property type="entry name" value="Carb_kinase"/>
    <property type="match status" value="1"/>
</dbReference>
<evidence type="ECO:0000256" key="11">
    <source>
        <dbReference type="ARBA" id="ARBA00023235"/>
    </source>
</evidence>
<evidence type="ECO:0000256" key="12">
    <source>
        <dbReference type="ARBA" id="ARBA00023239"/>
    </source>
</evidence>
<dbReference type="GO" id="GO:0005524">
    <property type="term" value="F:ATP binding"/>
    <property type="evidence" value="ECO:0007669"/>
    <property type="project" value="UniProtKB-UniRule"/>
</dbReference>
<dbReference type="PROSITE" id="PS51385">
    <property type="entry name" value="YJEF_N"/>
    <property type="match status" value="1"/>
</dbReference>
<comment type="catalytic activity">
    <reaction evidence="15 17 19">
        <text>(6S)-NADHX + ADP = AMP + phosphate + NADH + H(+)</text>
        <dbReference type="Rhea" id="RHEA:32223"/>
        <dbReference type="ChEBI" id="CHEBI:15378"/>
        <dbReference type="ChEBI" id="CHEBI:43474"/>
        <dbReference type="ChEBI" id="CHEBI:57945"/>
        <dbReference type="ChEBI" id="CHEBI:64074"/>
        <dbReference type="ChEBI" id="CHEBI:456215"/>
        <dbReference type="ChEBI" id="CHEBI:456216"/>
        <dbReference type="EC" id="4.2.1.136"/>
    </reaction>
</comment>
<comment type="cofactor">
    <cofactor evidence="17">
        <name>Mg(2+)</name>
        <dbReference type="ChEBI" id="CHEBI:18420"/>
    </cofactor>
</comment>
<dbReference type="EC" id="5.1.99.6" evidence="19"/>
<dbReference type="PANTHER" id="PTHR12592">
    <property type="entry name" value="ATP-DEPENDENT (S)-NAD(P)H-HYDRATE DEHYDRATASE FAMILY MEMBER"/>
    <property type="match status" value="1"/>
</dbReference>
<feature type="binding site" evidence="17">
    <location>
        <begin position="419"/>
        <end position="423"/>
    </location>
    <ligand>
        <name>AMP</name>
        <dbReference type="ChEBI" id="CHEBI:456215"/>
    </ligand>
</feature>
<sequence length="506" mass="55196">MNRILTGQDMKKIDRNTIDYYGIPSLVLMERAALGVANEVMIREFINKEKVLIVCGTGNNGGDGLAVGRILLSNNVDVKMVIVGDYNQFSVETKKQYEILVKLNGPIVFYQEESFYHLVNEADVIVDAIFGVGLSRDIKGIYKEVIQTINGSKKYVIAIDIPSGIDANSGKVLGISIKANQTIALSAYKLGQVLFPGHEYCNEIKVIDIGIPLEAYKKIDKNIFTMSKLTQDMLPTRKPRSNKGSYGKVLVMAGSKNMSGAAYLSGLAAYRTGVGLVHIVTPEDNRIILQSQLPEAIITTYEFNNGCIEQNHMEKIKQAINNVDVIVIGPGLSTEIDAKTLLIETIKHGKVPLIIDADGLNIIAKNKDILKNHQQPIIVTPHPGEMSRLMNEPVQIILDQLIEKAMNMSEQHNVITVLKDSNTVITSPTRDIYINLSGNNGMATAGAGDVLSGVIGGLVAQGIETFKAAYTGVLIHGLAGDKAKESKGYYGMIARDIIQNIPEVMK</sequence>
<dbReference type="InterPro" id="IPR000631">
    <property type="entry name" value="CARKD"/>
</dbReference>
<dbReference type="InterPro" id="IPR030677">
    <property type="entry name" value="Nnr"/>
</dbReference>
<feature type="binding site" evidence="18">
    <location>
        <position position="163"/>
    </location>
    <ligand>
        <name>K(+)</name>
        <dbReference type="ChEBI" id="CHEBI:29103"/>
    </ligand>
</feature>
<gene>
    <name evidence="18" type="primary">nnrE</name>
    <name evidence="17" type="synonym">nnrD</name>
    <name evidence="22" type="ORF">EDC19_2037</name>
</gene>
<feature type="binding site" evidence="18">
    <location>
        <position position="142"/>
    </location>
    <ligand>
        <name>(6S)-NADPHX</name>
        <dbReference type="ChEBI" id="CHEBI:64076"/>
    </ligand>
</feature>
<dbReference type="GO" id="GO:0052856">
    <property type="term" value="F:NAD(P)HX epimerase activity"/>
    <property type="evidence" value="ECO:0007669"/>
    <property type="project" value="UniProtKB-UniRule"/>
</dbReference>
<feature type="binding site" evidence="18">
    <location>
        <begin position="131"/>
        <end position="137"/>
    </location>
    <ligand>
        <name>(6S)-NADPHX</name>
        <dbReference type="ChEBI" id="CHEBI:64076"/>
    </ligand>
</feature>
<feature type="domain" description="YjeF N-terminal" evidence="21">
    <location>
        <begin position="10"/>
        <end position="217"/>
    </location>
</feature>
<feature type="binding site" evidence="18">
    <location>
        <position position="127"/>
    </location>
    <ligand>
        <name>K(+)</name>
        <dbReference type="ChEBI" id="CHEBI:29103"/>
    </ligand>
</feature>
<dbReference type="CDD" id="cd01171">
    <property type="entry name" value="YXKO-related"/>
    <property type="match status" value="1"/>
</dbReference>
<dbReference type="Proteomes" id="UP000294545">
    <property type="component" value="Unassembled WGS sequence"/>
</dbReference>
<evidence type="ECO:0000256" key="18">
    <source>
        <dbReference type="HAMAP-Rule" id="MF_01966"/>
    </source>
</evidence>
<dbReference type="PIRSF" id="PIRSF017184">
    <property type="entry name" value="Nnr"/>
    <property type="match status" value="1"/>
</dbReference>
<comment type="catalytic activity">
    <reaction evidence="1 18 19">
        <text>(6R)-NADHX = (6S)-NADHX</text>
        <dbReference type="Rhea" id="RHEA:32215"/>
        <dbReference type="ChEBI" id="CHEBI:64074"/>
        <dbReference type="ChEBI" id="CHEBI:64075"/>
        <dbReference type="EC" id="5.1.99.6"/>
    </reaction>
</comment>
<dbReference type="SUPFAM" id="SSF53613">
    <property type="entry name" value="Ribokinase-like"/>
    <property type="match status" value="1"/>
</dbReference>
<dbReference type="HAMAP" id="MF_01965">
    <property type="entry name" value="NADHX_dehydratase"/>
    <property type="match status" value="1"/>
</dbReference>
<evidence type="ECO:0000259" key="21">
    <source>
        <dbReference type="PROSITE" id="PS51385"/>
    </source>
</evidence>
<dbReference type="SUPFAM" id="SSF64153">
    <property type="entry name" value="YjeF N-terminal domain-like"/>
    <property type="match status" value="1"/>
</dbReference>
<name>A0A4V2Q0A1_9FIRM</name>
<evidence type="ECO:0000256" key="7">
    <source>
        <dbReference type="ARBA" id="ARBA00022840"/>
    </source>
</evidence>
<keyword evidence="13" id="KW-0511">Multifunctional enzyme</keyword>
<comment type="function">
    <text evidence="17">Catalyzes the dehydration of the S-form of NAD(P)HX at the expense of ADP, which is converted to AMP. Together with NAD(P)HX epimerase, which catalyzes the epimerization of the S- and R-forms, the enzyme allows the repair of both epimers of NAD(P)HX, a damaged form of NAD(P)H that is a result of enzymatic or heat-dependent hydration.</text>
</comment>
<evidence type="ECO:0000256" key="4">
    <source>
        <dbReference type="ARBA" id="ARBA00009524"/>
    </source>
</evidence>
<feature type="binding site" evidence="18">
    <location>
        <begin position="59"/>
        <end position="63"/>
    </location>
    <ligand>
        <name>(6S)-NADPHX</name>
        <dbReference type="ChEBI" id="CHEBI:64076"/>
    </ligand>
</feature>
<reference evidence="22 23" key="1">
    <citation type="submission" date="2019-03" db="EMBL/GenBank/DDBJ databases">
        <title>Genomic Encyclopedia of Type Strains, Phase IV (KMG-IV): sequencing the most valuable type-strain genomes for metagenomic binning, comparative biology and taxonomic classification.</title>
        <authorList>
            <person name="Goeker M."/>
        </authorList>
    </citation>
    <scope>NUCLEOTIDE SEQUENCE [LARGE SCALE GENOMIC DNA]</scope>
    <source>
        <strain evidence="22 23">DSM 24176</strain>
    </source>
</reference>
<dbReference type="NCBIfam" id="TIGR00197">
    <property type="entry name" value="yjeF_nterm"/>
    <property type="match status" value="1"/>
</dbReference>
<dbReference type="PANTHER" id="PTHR12592:SF0">
    <property type="entry name" value="ATP-DEPENDENT (S)-NAD(P)H-HYDRATE DEHYDRATASE"/>
    <property type="match status" value="1"/>
</dbReference>
<comment type="cofactor">
    <cofactor evidence="18 19">
        <name>K(+)</name>
        <dbReference type="ChEBI" id="CHEBI:29103"/>
    </cofactor>
    <text evidence="18 19">Binds 1 potassium ion per subunit.</text>
</comment>
<dbReference type="GO" id="GO:0110051">
    <property type="term" value="P:metabolite repair"/>
    <property type="evidence" value="ECO:0007669"/>
    <property type="project" value="TreeGrafter"/>
</dbReference>
<dbReference type="PROSITE" id="PS01050">
    <property type="entry name" value="YJEF_C_2"/>
    <property type="match status" value="1"/>
</dbReference>
<feature type="binding site" evidence="18">
    <location>
        <position position="160"/>
    </location>
    <ligand>
        <name>(6S)-NADPHX</name>
        <dbReference type="ChEBI" id="CHEBI:64076"/>
    </ligand>
</feature>
<keyword evidence="9 18" id="KW-0630">Potassium</keyword>
<dbReference type="InterPro" id="IPR036652">
    <property type="entry name" value="YjeF_N_dom_sf"/>
</dbReference>
<evidence type="ECO:0000256" key="16">
    <source>
        <dbReference type="ARBA" id="ARBA00049209"/>
    </source>
</evidence>
<comment type="catalytic activity">
    <reaction evidence="16 17 19">
        <text>(6S)-NADPHX + ADP = AMP + phosphate + NADPH + H(+)</text>
        <dbReference type="Rhea" id="RHEA:32235"/>
        <dbReference type="ChEBI" id="CHEBI:15378"/>
        <dbReference type="ChEBI" id="CHEBI:43474"/>
        <dbReference type="ChEBI" id="CHEBI:57783"/>
        <dbReference type="ChEBI" id="CHEBI:64076"/>
        <dbReference type="ChEBI" id="CHEBI:456215"/>
        <dbReference type="ChEBI" id="CHEBI:456216"/>
        <dbReference type="EC" id="4.2.1.136"/>
    </reaction>
</comment>
<dbReference type="Pfam" id="PF03853">
    <property type="entry name" value="YjeF_N"/>
    <property type="match status" value="1"/>
</dbReference>
<evidence type="ECO:0000256" key="19">
    <source>
        <dbReference type="PIRNR" id="PIRNR017184"/>
    </source>
</evidence>
<organism evidence="22 23">
    <name type="scientific">Natranaerovirga hydrolytica</name>
    <dbReference type="NCBI Taxonomy" id="680378"/>
    <lineage>
        <taxon>Bacteria</taxon>
        <taxon>Bacillati</taxon>
        <taxon>Bacillota</taxon>
        <taxon>Clostridia</taxon>
        <taxon>Lachnospirales</taxon>
        <taxon>Natranaerovirgaceae</taxon>
        <taxon>Natranaerovirga</taxon>
    </lineage>
</organism>
<evidence type="ECO:0000256" key="5">
    <source>
        <dbReference type="ARBA" id="ARBA00022723"/>
    </source>
</evidence>
<keyword evidence="11 18" id="KW-0413">Isomerase</keyword>
<dbReference type="Gene3D" id="3.40.1190.20">
    <property type="match status" value="1"/>
</dbReference>
<evidence type="ECO:0000256" key="14">
    <source>
        <dbReference type="ARBA" id="ARBA00025153"/>
    </source>
</evidence>
<feature type="domain" description="YjeF C-terminal" evidence="20">
    <location>
        <begin position="226"/>
        <end position="506"/>
    </location>
</feature>
<keyword evidence="10 17" id="KW-0520">NAD</keyword>
<evidence type="ECO:0000256" key="1">
    <source>
        <dbReference type="ARBA" id="ARBA00000013"/>
    </source>
</evidence>
<proteinExistence type="inferred from homology"/>
<dbReference type="NCBIfam" id="TIGR00196">
    <property type="entry name" value="yjeF_cterm"/>
    <property type="match status" value="1"/>
</dbReference>
<comment type="function">
    <text evidence="14 19">Bifunctional enzyme that catalyzes the epimerization of the S- and R-forms of NAD(P)HX and the dehydration of the S-form of NAD(P)HX at the expense of ADP, which is converted to AMP. This allows the repair of both epimers of NAD(P)HX, a damaged form of NAD(P)H that is a result of enzymatic or heat-dependent hydration.</text>
</comment>
<evidence type="ECO:0000313" key="22">
    <source>
        <dbReference type="EMBL" id="TCK92881.1"/>
    </source>
</evidence>
<dbReference type="RefSeq" id="WP_132282733.1">
    <property type="nucleotide sequence ID" value="NZ_SMGQ01000013.1"/>
</dbReference>
<comment type="catalytic activity">
    <reaction evidence="2 18 19">
        <text>(6R)-NADPHX = (6S)-NADPHX</text>
        <dbReference type="Rhea" id="RHEA:32227"/>
        <dbReference type="ChEBI" id="CHEBI:64076"/>
        <dbReference type="ChEBI" id="CHEBI:64077"/>
        <dbReference type="EC" id="5.1.99.6"/>
    </reaction>
</comment>
<evidence type="ECO:0000256" key="17">
    <source>
        <dbReference type="HAMAP-Rule" id="MF_01965"/>
    </source>
</evidence>
<feature type="binding site" evidence="17">
    <location>
        <position position="448"/>
    </location>
    <ligand>
        <name>AMP</name>
        <dbReference type="ChEBI" id="CHEBI:456215"/>
    </ligand>
</feature>
<dbReference type="AlphaFoldDB" id="A0A4V2Q0A1"/>
<evidence type="ECO:0000256" key="2">
    <source>
        <dbReference type="ARBA" id="ARBA00000909"/>
    </source>
</evidence>
<feature type="binding site" evidence="18">
    <location>
        <position position="60"/>
    </location>
    <ligand>
        <name>K(+)</name>
        <dbReference type="ChEBI" id="CHEBI:29103"/>
    </ligand>
</feature>
<evidence type="ECO:0000256" key="6">
    <source>
        <dbReference type="ARBA" id="ARBA00022741"/>
    </source>
</evidence>
<comment type="similarity">
    <text evidence="4 19">In the C-terminal section; belongs to the NnrD/CARKD family.</text>
</comment>
<dbReference type="InterPro" id="IPR029056">
    <property type="entry name" value="Ribokinase-like"/>
</dbReference>
<dbReference type="EC" id="4.2.1.136" evidence="19"/>
<feature type="binding site" evidence="17">
    <location>
        <position position="449"/>
    </location>
    <ligand>
        <name>(6S)-NADPHX</name>
        <dbReference type="ChEBI" id="CHEBI:64076"/>
    </ligand>
</feature>
<comment type="similarity">
    <text evidence="18">Belongs to the NnrE/AIBP family.</text>
</comment>
<feature type="binding site" evidence="17">
    <location>
        <position position="261"/>
    </location>
    <ligand>
        <name>(6S)-NADPHX</name>
        <dbReference type="ChEBI" id="CHEBI:64076"/>
    </ligand>
</feature>
<accession>A0A4V2Q0A1</accession>
<keyword evidence="8 17" id="KW-0521">NADP</keyword>
<comment type="subunit">
    <text evidence="17">Homotetramer.</text>
</comment>
<evidence type="ECO:0000259" key="20">
    <source>
        <dbReference type="PROSITE" id="PS51383"/>
    </source>
</evidence>
<comment type="caution">
    <text evidence="22">The sequence shown here is derived from an EMBL/GenBank/DDBJ whole genome shotgun (WGS) entry which is preliminary data.</text>
</comment>
<keyword evidence="23" id="KW-1185">Reference proteome</keyword>
<keyword evidence="7 17" id="KW-0067">ATP-binding</keyword>
<evidence type="ECO:0000256" key="9">
    <source>
        <dbReference type="ARBA" id="ARBA00022958"/>
    </source>
</evidence>
<dbReference type="GO" id="GO:0046872">
    <property type="term" value="F:metal ion binding"/>
    <property type="evidence" value="ECO:0007669"/>
    <property type="project" value="UniProtKB-UniRule"/>
</dbReference>
<dbReference type="Gene3D" id="3.40.50.10260">
    <property type="entry name" value="YjeF N-terminal domain"/>
    <property type="match status" value="1"/>
</dbReference>
<dbReference type="InterPro" id="IPR004443">
    <property type="entry name" value="YjeF_N_dom"/>
</dbReference>
<feature type="binding site" evidence="17">
    <location>
        <position position="331"/>
    </location>
    <ligand>
        <name>(6S)-NADPHX</name>
        <dbReference type="ChEBI" id="CHEBI:64076"/>
    </ligand>
</feature>
<dbReference type="GO" id="GO:0052855">
    <property type="term" value="F:ADP-dependent NAD(P)H-hydrate dehydratase activity"/>
    <property type="evidence" value="ECO:0007669"/>
    <property type="project" value="UniProtKB-UniRule"/>
</dbReference>
<dbReference type="EMBL" id="SMGQ01000013">
    <property type="protein sequence ID" value="TCK92881.1"/>
    <property type="molecule type" value="Genomic_DNA"/>
</dbReference>
<keyword evidence="6 17" id="KW-0547">Nucleotide-binding</keyword>
<keyword evidence="5 18" id="KW-0479">Metal-binding</keyword>
<evidence type="ECO:0000256" key="3">
    <source>
        <dbReference type="ARBA" id="ARBA00006001"/>
    </source>
</evidence>
<dbReference type="HAMAP" id="MF_01966">
    <property type="entry name" value="NADHX_epimerase"/>
    <property type="match status" value="1"/>
</dbReference>
<comment type="function">
    <text evidence="18">Catalyzes the epimerization of the S- and R-forms of NAD(P)HX, a damaged form of NAD(P)H that is a result of enzymatic or heat-dependent hydration. This is a prerequisite for the S-specific NAD(P)H-hydrate dehydratase to allow the repair of both epimers of NAD(P)HX.</text>
</comment>
<comment type="similarity">
    <text evidence="3 19">In the N-terminal section; belongs to the NnrE/AIBP family.</text>
</comment>
<evidence type="ECO:0000256" key="8">
    <source>
        <dbReference type="ARBA" id="ARBA00022857"/>
    </source>
</evidence>
<protein>
    <recommendedName>
        <fullName evidence="19">Bifunctional NAD(P)H-hydrate repair enzyme</fullName>
    </recommendedName>
    <alternativeName>
        <fullName evidence="19">Nicotinamide nucleotide repair protein</fullName>
    </alternativeName>
    <domain>
        <recommendedName>
            <fullName evidence="19">ADP-dependent (S)-NAD(P)H-hydrate dehydratase</fullName>
            <ecNumber evidence="19">4.2.1.136</ecNumber>
        </recommendedName>
        <alternativeName>
            <fullName evidence="19">ADP-dependent NAD(P)HX dehydratase</fullName>
        </alternativeName>
    </domain>
    <domain>
        <recommendedName>
            <fullName evidence="19">NAD(P)H-hydrate epimerase</fullName>
            <ecNumber evidence="19">5.1.99.6</ecNumber>
        </recommendedName>
    </domain>
</protein>
<feature type="binding site" evidence="17">
    <location>
        <position position="382"/>
    </location>
    <ligand>
        <name>(6S)-NADPHX</name>
        <dbReference type="ChEBI" id="CHEBI:64076"/>
    </ligand>
</feature>
<dbReference type="GO" id="GO:0046496">
    <property type="term" value="P:nicotinamide nucleotide metabolic process"/>
    <property type="evidence" value="ECO:0007669"/>
    <property type="project" value="UniProtKB-UniRule"/>
</dbReference>
<evidence type="ECO:0000256" key="10">
    <source>
        <dbReference type="ARBA" id="ARBA00023027"/>
    </source>
</evidence>
<evidence type="ECO:0000256" key="15">
    <source>
        <dbReference type="ARBA" id="ARBA00048238"/>
    </source>
</evidence>
<dbReference type="InterPro" id="IPR017953">
    <property type="entry name" value="Carbohydrate_kinase_pred_CS"/>
</dbReference>
<keyword evidence="12 17" id="KW-0456">Lyase</keyword>
<dbReference type="PROSITE" id="PS51383">
    <property type="entry name" value="YJEF_C_3"/>
    <property type="match status" value="1"/>
</dbReference>
<evidence type="ECO:0000313" key="23">
    <source>
        <dbReference type="Proteomes" id="UP000294545"/>
    </source>
</evidence>
<comment type="similarity">
    <text evidence="17">Belongs to the NnrD/CARKD family.</text>
</comment>
<evidence type="ECO:0000256" key="13">
    <source>
        <dbReference type="ARBA" id="ARBA00023268"/>
    </source>
</evidence>